<evidence type="ECO:0000256" key="1">
    <source>
        <dbReference type="SAM" id="MobiDB-lite"/>
    </source>
</evidence>
<protein>
    <submittedName>
        <fullName evidence="2">Uncharacterized protein</fullName>
    </submittedName>
</protein>
<evidence type="ECO:0000313" key="3">
    <source>
        <dbReference type="Proteomes" id="UP000649617"/>
    </source>
</evidence>
<evidence type="ECO:0000313" key="2">
    <source>
        <dbReference type="EMBL" id="CAE7771659.1"/>
    </source>
</evidence>
<feature type="non-terminal residue" evidence="2">
    <location>
        <position position="1"/>
    </location>
</feature>
<sequence>SLMKQAKYKKQLKFTVLERTPNYRSRVQECEDMNKIAIDLRNERMRAEEEGIINPVQDAAEAERIRKEKEEKATEDERLKQKEEREAARKAEKKKEKEEEKNAKKAEKKEEKREKKKLE</sequence>
<name>A0A812Y8H1_SYMPI</name>
<feature type="region of interest" description="Disordered" evidence="1">
    <location>
        <begin position="44"/>
        <end position="119"/>
    </location>
</feature>
<feature type="compositionally biased region" description="Basic and acidic residues" evidence="1">
    <location>
        <begin position="61"/>
        <end position="119"/>
    </location>
</feature>
<proteinExistence type="predicted"/>
<accession>A0A812Y8H1</accession>
<gene>
    <name evidence="2" type="ORF">SPIL2461_LOCUS22747</name>
</gene>
<keyword evidence="3" id="KW-1185">Reference proteome</keyword>
<dbReference type="Proteomes" id="UP000649617">
    <property type="component" value="Unassembled WGS sequence"/>
</dbReference>
<reference evidence="2" key="1">
    <citation type="submission" date="2021-02" db="EMBL/GenBank/DDBJ databases">
        <authorList>
            <person name="Dougan E. K."/>
            <person name="Rhodes N."/>
            <person name="Thang M."/>
            <person name="Chan C."/>
        </authorList>
    </citation>
    <scope>NUCLEOTIDE SEQUENCE</scope>
</reference>
<comment type="caution">
    <text evidence="2">The sequence shown here is derived from an EMBL/GenBank/DDBJ whole genome shotgun (WGS) entry which is preliminary data.</text>
</comment>
<dbReference type="AlphaFoldDB" id="A0A812Y8H1"/>
<organism evidence="2 3">
    <name type="scientific">Symbiodinium pilosum</name>
    <name type="common">Dinoflagellate</name>
    <dbReference type="NCBI Taxonomy" id="2952"/>
    <lineage>
        <taxon>Eukaryota</taxon>
        <taxon>Sar</taxon>
        <taxon>Alveolata</taxon>
        <taxon>Dinophyceae</taxon>
        <taxon>Suessiales</taxon>
        <taxon>Symbiodiniaceae</taxon>
        <taxon>Symbiodinium</taxon>
    </lineage>
</organism>
<dbReference type="EMBL" id="CAJNIZ010047607">
    <property type="protein sequence ID" value="CAE7771659.1"/>
    <property type="molecule type" value="Genomic_DNA"/>
</dbReference>